<dbReference type="EMBL" id="JAUUIA010001086">
    <property type="protein sequence ID" value="MDP0971682.1"/>
    <property type="molecule type" value="Genomic_DNA"/>
</dbReference>
<sequence length="82" mass="9188">PLMRPALTLCLLVFALTFPGRNRFNDHPASALVDVVSSWLMLLSILFLCGYATNSLHYFEDRVLIWWAVITPIVQIVAVEAG</sequence>
<evidence type="ECO:0000313" key="2">
    <source>
        <dbReference type="EMBL" id="MDP0971682.1"/>
    </source>
</evidence>
<comment type="caution">
    <text evidence="2">The sequence shown here is derived from an EMBL/GenBank/DDBJ whole genome shotgun (WGS) entry which is preliminary data.</text>
</comment>
<organism evidence="2 3">
    <name type="scientific">Klebsiella pneumoniae</name>
    <dbReference type="NCBI Taxonomy" id="573"/>
    <lineage>
        <taxon>Bacteria</taxon>
        <taxon>Pseudomonadati</taxon>
        <taxon>Pseudomonadota</taxon>
        <taxon>Gammaproteobacteria</taxon>
        <taxon>Enterobacterales</taxon>
        <taxon>Enterobacteriaceae</taxon>
        <taxon>Klebsiella/Raoultella group</taxon>
        <taxon>Klebsiella</taxon>
        <taxon>Klebsiella pneumoniae complex</taxon>
    </lineage>
</organism>
<proteinExistence type="predicted"/>
<dbReference type="Proteomes" id="UP001244490">
    <property type="component" value="Unassembled WGS sequence"/>
</dbReference>
<feature type="non-terminal residue" evidence="2">
    <location>
        <position position="1"/>
    </location>
</feature>
<keyword evidence="1" id="KW-0812">Transmembrane</keyword>
<dbReference type="AlphaFoldDB" id="A0AAW8ARC2"/>
<keyword evidence="1" id="KW-1133">Transmembrane helix</keyword>
<feature type="non-terminal residue" evidence="2">
    <location>
        <position position="82"/>
    </location>
</feature>
<feature type="transmembrane region" description="Helical" evidence="1">
    <location>
        <begin position="29"/>
        <end position="51"/>
    </location>
</feature>
<dbReference type="RefSeq" id="WP_305202707.1">
    <property type="nucleotide sequence ID" value="NZ_JAUUIA010001086.1"/>
</dbReference>
<evidence type="ECO:0000256" key="1">
    <source>
        <dbReference type="SAM" id="Phobius"/>
    </source>
</evidence>
<reference evidence="2" key="1">
    <citation type="submission" date="2023-07" db="EMBL/GenBank/DDBJ databases">
        <authorList>
            <person name="Peng Z."/>
        </authorList>
    </citation>
    <scope>NUCLEOTIDE SEQUENCE</scope>
    <source>
        <strain evidence="2">KP219</strain>
    </source>
</reference>
<keyword evidence="1" id="KW-0472">Membrane</keyword>
<feature type="transmembrane region" description="Helical" evidence="1">
    <location>
        <begin position="63"/>
        <end position="81"/>
    </location>
</feature>
<accession>A0AAW8ARC2</accession>
<name>A0AAW8ARC2_KLEPN</name>
<protein>
    <submittedName>
        <fullName evidence="2">Uncharacterized protein</fullName>
    </submittedName>
</protein>
<evidence type="ECO:0000313" key="3">
    <source>
        <dbReference type="Proteomes" id="UP001244490"/>
    </source>
</evidence>
<gene>
    <name evidence="2" type="ORF">Q6294_32595</name>
</gene>